<dbReference type="PANTHER" id="PTHR38788">
    <property type="entry name" value="CLR5 DOMAIN-CONTAINING PROTEIN"/>
    <property type="match status" value="1"/>
</dbReference>
<protein>
    <submittedName>
        <fullName evidence="5">Uncharacterized protein</fullName>
    </submittedName>
</protein>
<feature type="domain" description="DUF7767" evidence="4">
    <location>
        <begin position="555"/>
        <end position="651"/>
    </location>
</feature>
<evidence type="ECO:0000259" key="3">
    <source>
        <dbReference type="Pfam" id="PF24465"/>
    </source>
</evidence>
<feature type="compositionally biased region" description="Basic and acidic residues" evidence="1">
    <location>
        <begin position="436"/>
        <end position="448"/>
    </location>
</feature>
<proteinExistence type="predicted"/>
<organism evidence="5 6">
    <name type="scientific">Dothidotthia symphoricarpi CBS 119687</name>
    <dbReference type="NCBI Taxonomy" id="1392245"/>
    <lineage>
        <taxon>Eukaryota</taxon>
        <taxon>Fungi</taxon>
        <taxon>Dikarya</taxon>
        <taxon>Ascomycota</taxon>
        <taxon>Pezizomycotina</taxon>
        <taxon>Dothideomycetes</taxon>
        <taxon>Pleosporomycetidae</taxon>
        <taxon>Pleosporales</taxon>
        <taxon>Dothidotthiaceae</taxon>
        <taxon>Dothidotthia</taxon>
    </lineage>
</organism>
<dbReference type="InterPro" id="IPR057940">
    <property type="entry name" value="Tri-helical_dom"/>
</dbReference>
<gene>
    <name evidence="5" type="ORF">P153DRAFT_367972</name>
</gene>
<evidence type="ECO:0000256" key="1">
    <source>
        <dbReference type="SAM" id="MobiDB-lite"/>
    </source>
</evidence>
<feature type="region of interest" description="Disordered" evidence="1">
    <location>
        <begin position="436"/>
        <end position="494"/>
    </location>
</feature>
<dbReference type="RefSeq" id="XP_033522463.1">
    <property type="nucleotide sequence ID" value="XM_033668402.1"/>
</dbReference>
<dbReference type="InterPro" id="IPR056669">
    <property type="entry name" value="DUF7767"/>
</dbReference>
<feature type="region of interest" description="Disordered" evidence="1">
    <location>
        <begin position="116"/>
        <end position="138"/>
    </location>
</feature>
<feature type="region of interest" description="Disordered" evidence="1">
    <location>
        <begin position="203"/>
        <end position="245"/>
    </location>
</feature>
<evidence type="ECO:0000259" key="4">
    <source>
        <dbReference type="Pfam" id="PF24962"/>
    </source>
</evidence>
<evidence type="ECO:0000313" key="5">
    <source>
        <dbReference type="EMBL" id="KAF2128074.1"/>
    </source>
</evidence>
<accession>A0A6A6AAF4</accession>
<dbReference type="Pfam" id="PF14420">
    <property type="entry name" value="Clr5"/>
    <property type="match status" value="1"/>
</dbReference>
<dbReference type="Pfam" id="PF24962">
    <property type="entry name" value="DUF7767"/>
    <property type="match status" value="1"/>
</dbReference>
<feature type="domain" description="Clr5" evidence="2">
    <location>
        <begin position="1"/>
        <end position="53"/>
    </location>
</feature>
<dbReference type="EMBL" id="ML977509">
    <property type="protein sequence ID" value="KAF2128074.1"/>
    <property type="molecule type" value="Genomic_DNA"/>
</dbReference>
<feature type="domain" description="Tri-helical" evidence="3">
    <location>
        <begin position="251"/>
        <end position="345"/>
    </location>
</feature>
<feature type="compositionally biased region" description="Pro residues" evidence="1">
    <location>
        <begin position="457"/>
        <end position="469"/>
    </location>
</feature>
<feature type="compositionally biased region" description="Polar residues" evidence="1">
    <location>
        <begin position="472"/>
        <end position="494"/>
    </location>
</feature>
<dbReference type="Proteomes" id="UP000799771">
    <property type="component" value="Unassembled WGS sequence"/>
</dbReference>
<dbReference type="AlphaFoldDB" id="A0A6A6AAF4"/>
<dbReference type="PANTHER" id="PTHR38788:SF5">
    <property type="entry name" value="CLR5 DOMAIN-CONTAINING PROTEIN"/>
    <property type="match status" value="1"/>
</dbReference>
<dbReference type="Pfam" id="PF24465">
    <property type="entry name" value="Tri-helical"/>
    <property type="match status" value="2"/>
</dbReference>
<reference evidence="5" key="1">
    <citation type="journal article" date="2020" name="Stud. Mycol.">
        <title>101 Dothideomycetes genomes: a test case for predicting lifestyles and emergence of pathogens.</title>
        <authorList>
            <person name="Haridas S."/>
            <person name="Albert R."/>
            <person name="Binder M."/>
            <person name="Bloem J."/>
            <person name="Labutti K."/>
            <person name="Salamov A."/>
            <person name="Andreopoulos B."/>
            <person name="Baker S."/>
            <person name="Barry K."/>
            <person name="Bills G."/>
            <person name="Bluhm B."/>
            <person name="Cannon C."/>
            <person name="Castanera R."/>
            <person name="Culley D."/>
            <person name="Daum C."/>
            <person name="Ezra D."/>
            <person name="Gonzalez J."/>
            <person name="Henrissat B."/>
            <person name="Kuo A."/>
            <person name="Liang C."/>
            <person name="Lipzen A."/>
            <person name="Lutzoni F."/>
            <person name="Magnuson J."/>
            <person name="Mondo S."/>
            <person name="Nolan M."/>
            <person name="Ohm R."/>
            <person name="Pangilinan J."/>
            <person name="Park H.-J."/>
            <person name="Ramirez L."/>
            <person name="Alfaro M."/>
            <person name="Sun H."/>
            <person name="Tritt A."/>
            <person name="Yoshinaga Y."/>
            <person name="Zwiers L.-H."/>
            <person name="Turgeon B."/>
            <person name="Goodwin S."/>
            <person name="Spatafora J."/>
            <person name="Crous P."/>
            <person name="Grigoriev I."/>
        </authorList>
    </citation>
    <scope>NUCLEOTIDE SEQUENCE</scope>
    <source>
        <strain evidence="5">CBS 119687</strain>
    </source>
</reference>
<keyword evidence="6" id="KW-1185">Reference proteome</keyword>
<evidence type="ECO:0000313" key="6">
    <source>
        <dbReference type="Proteomes" id="UP000799771"/>
    </source>
</evidence>
<name>A0A6A6AAF4_9PLEO</name>
<dbReference type="GeneID" id="54408834"/>
<dbReference type="OrthoDB" id="4115389at2759"/>
<evidence type="ECO:0000259" key="2">
    <source>
        <dbReference type="Pfam" id="PF14420"/>
    </source>
</evidence>
<sequence>MVYNWDDKESECYRLYVQEKKSLDEVVSYWELRGFSPSKRAFQNQFKRWDFSKQNLAHKNPALVARLHELWAQNYTQKDMVDTLQNEGFQISDRELMRLRIRLKLLLRESVPRPKRQAHAEGAVLENKKPRKNTVSGKGLINQLANAILAEDSSSNEESSEEETGQEQLDHELAHALQPSMSQPEPEVNESPPDIEAALRKQLRQEQLQIESDEKWRTRKRRRRTRGWAGLPADAPGEPPRFPSETTIDEAKAHLGLDNKMYRELRERFSAICEQEGVVKKTIAGPEKWTHIVQRLIRESAHLSNVFEHEPEVLQSNEAVFRPKGQRALSLDVICMDVTKRLRTMENRMSLLDAKNILGLNPQHTRQARSAFAVKLGTASFTNKYEAGEQQWADLKQAWVDESELLTRALAHGEADPEYARKLKAVEILARDVMKRQQQEKLAKDPSKRKSSHQGPGPGPAPPVVPPHPSILSRQSANPMQTNHPAMPATSPTADLQIDPSLLLAASDAAFLPGPTYHQAAHQLQHASQQPHHHPQDTYMSHNQTYYTSASTAASTPLPIYFRLHPHSTTAFPSKSVWLSLLHTPSVTEIHTLAMREHPGTVVLKLEGLITYRDATGEKEVVVEVGDDEELGAYLGHVGGQGKATFVAMLGVGSGGGYA</sequence>
<feature type="compositionally biased region" description="Basic residues" evidence="1">
    <location>
        <begin position="217"/>
        <end position="226"/>
    </location>
</feature>
<dbReference type="InterPro" id="IPR025676">
    <property type="entry name" value="Clr5_dom"/>
</dbReference>
<feature type="domain" description="Tri-helical" evidence="3">
    <location>
        <begin position="354"/>
        <end position="439"/>
    </location>
</feature>